<comment type="caution">
    <text evidence="2">The sequence shown here is derived from an EMBL/GenBank/DDBJ whole genome shotgun (WGS) entry which is preliminary data.</text>
</comment>
<dbReference type="EMBL" id="BOMH01000019">
    <property type="protein sequence ID" value="GID64908.1"/>
    <property type="molecule type" value="Genomic_DNA"/>
</dbReference>
<gene>
    <name evidence="2" type="ORF">Acy02nite_27890</name>
</gene>
<name>A0A919IG45_9ACTN</name>
<evidence type="ECO:0000313" key="3">
    <source>
        <dbReference type="Proteomes" id="UP000619479"/>
    </source>
</evidence>
<accession>A0A919IG45</accession>
<feature type="region of interest" description="Disordered" evidence="1">
    <location>
        <begin position="1"/>
        <end position="103"/>
    </location>
</feature>
<organism evidence="2 3">
    <name type="scientific">Actinoplanes cyaneus</name>
    <dbReference type="NCBI Taxonomy" id="52696"/>
    <lineage>
        <taxon>Bacteria</taxon>
        <taxon>Bacillati</taxon>
        <taxon>Actinomycetota</taxon>
        <taxon>Actinomycetes</taxon>
        <taxon>Micromonosporales</taxon>
        <taxon>Micromonosporaceae</taxon>
        <taxon>Actinoplanes</taxon>
    </lineage>
</organism>
<dbReference type="Proteomes" id="UP000619479">
    <property type="component" value="Unassembled WGS sequence"/>
</dbReference>
<dbReference type="AlphaFoldDB" id="A0A919IG45"/>
<keyword evidence="3" id="KW-1185">Reference proteome</keyword>
<evidence type="ECO:0000256" key="1">
    <source>
        <dbReference type="SAM" id="MobiDB-lite"/>
    </source>
</evidence>
<proteinExistence type="predicted"/>
<sequence length="103" mass="11898">MRRDRLGPRDAADDRLGPRDTAPDRLGSRDTVGRRWTGRTARPADPARPMNSRANTPRRSLRPAGAPPRGLADHRRRRGNRLHGAFRTARNQSRSRYRPWKKR</sequence>
<feature type="compositionally biased region" description="Basic residues" evidence="1">
    <location>
        <begin position="93"/>
        <end position="103"/>
    </location>
</feature>
<protein>
    <submittedName>
        <fullName evidence="2">Uncharacterized protein</fullName>
    </submittedName>
</protein>
<reference evidence="2" key="1">
    <citation type="submission" date="2021-01" db="EMBL/GenBank/DDBJ databases">
        <title>Whole genome shotgun sequence of Actinoplanes cyaneus NBRC 14990.</title>
        <authorList>
            <person name="Komaki H."/>
            <person name="Tamura T."/>
        </authorList>
    </citation>
    <scope>NUCLEOTIDE SEQUENCE</scope>
    <source>
        <strain evidence="2">NBRC 14990</strain>
    </source>
</reference>
<feature type="compositionally biased region" description="Basic and acidic residues" evidence="1">
    <location>
        <begin position="1"/>
        <end position="33"/>
    </location>
</feature>
<evidence type="ECO:0000313" key="2">
    <source>
        <dbReference type="EMBL" id="GID64908.1"/>
    </source>
</evidence>